<evidence type="ECO:0000256" key="8">
    <source>
        <dbReference type="ARBA" id="ARBA00023136"/>
    </source>
</evidence>
<keyword evidence="7 9" id="KW-1133">Transmembrane helix</keyword>
<feature type="transmembrane region" description="Helical" evidence="9">
    <location>
        <begin position="120"/>
        <end position="137"/>
    </location>
</feature>
<evidence type="ECO:0000259" key="10">
    <source>
        <dbReference type="Pfam" id="PF01578"/>
    </source>
</evidence>
<evidence type="ECO:0000256" key="2">
    <source>
        <dbReference type="ARBA" id="ARBA00004141"/>
    </source>
</evidence>
<dbReference type="GO" id="GO:0020037">
    <property type="term" value="F:heme binding"/>
    <property type="evidence" value="ECO:0007669"/>
    <property type="project" value="InterPro"/>
</dbReference>
<dbReference type="GO" id="GO:0015232">
    <property type="term" value="F:heme transmembrane transporter activity"/>
    <property type="evidence" value="ECO:0007669"/>
    <property type="project" value="InterPro"/>
</dbReference>
<dbReference type="PRINTS" id="PR01386">
    <property type="entry name" value="CCMCBIOGNSIS"/>
</dbReference>
<evidence type="ECO:0000256" key="7">
    <source>
        <dbReference type="ARBA" id="ARBA00022989"/>
    </source>
</evidence>
<keyword evidence="6" id="KW-0201">Cytochrome c-type biogenesis</keyword>
<dbReference type="InterPro" id="IPR045062">
    <property type="entry name" value="Cyt_c_biogenesis_CcsA/CcmC"/>
</dbReference>
<feature type="domain" description="Cytochrome c assembly protein" evidence="10">
    <location>
        <begin position="23"/>
        <end position="172"/>
    </location>
</feature>
<organism evidence="11">
    <name type="scientific">Acidobacterium capsulatum</name>
    <dbReference type="NCBI Taxonomy" id="33075"/>
    <lineage>
        <taxon>Bacteria</taxon>
        <taxon>Pseudomonadati</taxon>
        <taxon>Acidobacteriota</taxon>
        <taxon>Terriglobia</taxon>
        <taxon>Terriglobales</taxon>
        <taxon>Acidobacteriaceae</taxon>
        <taxon>Acidobacterium</taxon>
    </lineage>
</organism>
<evidence type="ECO:0000256" key="4">
    <source>
        <dbReference type="ARBA" id="ARBA00016463"/>
    </source>
</evidence>
<comment type="similarity">
    <text evidence="3">Belongs to the CcmC/CycZ/HelC family.</text>
</comment>
<dbReference type="GO" id="GO:0005886">
    <property type="term" value="C:plasma membrane"/>
    <property type="evidence" value="ECO:0007669"/>
    <property type="project" value="TreeGrafter"/>
</dbReference>
<feature type="transmembrane region" description="Helical" evidence="9">
    <location>
        <begin position="188"/>
        <end position="211"/>
    </location>
</feature>
<keyword evidence="5 9" id="KW-0812">Transmembrane</keyword>
<evidence type="ECO:0000256" key="3">
    <source>
        <dbReference type="ARBA" id="ARBA00005840"/>
    </source>
</evidence>
<evidence type="ECO:0000256" key="5">
    <source>
        <dbReference type="ARBA" id="ARBA00022692"/>
    </source>
</evidence>
<evidence type="ECO:0000313" key="11">
    <source>
        <dbReference type="EMBL" id="HGY94899.1"/>
    </source>
</evidence>
<dbReference type="Pfam" id="PF01578">
    <property type="entry name" value="Cytochrom_C_asm"/>
    <property type="match status" value="1"/>
</dbReference>
<name>A0A7V4XTF0_9BACT</name>
<sequence>MLPMKNLRWLWLLVTLGVLAEGFRVAMFVVPPDAAQGDVQRIFYYHFASWCGMGLFYLINLLGSVAYLAWRNSKPATALKADSLAVTSAEIGVVFCPVGLVTGSLWGRAVWGIWWTWDPRLTSTFVLWLIYIAYLLLRRLAAGPQMRTLAAVMAIFGYVDVPIVYMSTRWWRTQHPQPVFFGGPNSGIASSMMPAVWWNMAGWMMWGIWVASLRYQSIHNEQLAEEEDTRQSLETAL</sequence>
<dbReference type="InterPro" id="IPR002541">
    <property type="entry name" value="Cyt_c_assembly"/>
</dbReference>
<feature type="transmembrane region" description="Helical" evidence="9">
    <location>
        <begin position="149"/>
        <end position="168"/>
    </location>
</feature>
<evidence type="ECO:0000256" key="9">
    <source>
        <dbReference type="SAM" id="Phobius"/>
    </source>
</evidence>
<comment type="function">
    <text evidence="1">Required for the export of heme to the periplasm for the biogenesis of c-type cytochromes.</text>
</comment>
<accession>A0A7V4XTF0</accession>
<feature type="transmembrane region" description="Helical" evidence="9">
    <location>
        <begin position="91"/>
        <end position="114"/>
    </location>
</feature>
<comment type="caution">
    <text evidence="11">The sequence shown here is derived from an EMBL/GenBank/DDBJ whole genome shotgun (WGS) entry which is preliminary data.</text>
</comment>
<dbReference type="EMBL" id="DTKL01000060">
    <property type="protein sequence ID" value="HGY94899.1"/>
    <property type="molecule type" value="Genomic_DNA"/>
</dbReference>
<proteinExistence type="inferred from homology"/>
<feature type="transmembrane region" description="Helical" evidence="9">
    <location>
        <begin position="47"/>
        <end position="70"/>
    </location>
</feature>
<reference evidence="11" key="1">
    <citation type="journal article" date="2020" name="mSystems">
        <title>Genome- and Community-Level Interaction Insights into Carbon Utilization and Element Cycling Functions of Hydrothermarchaeota in Hydrothermal Sediment.</title>
        <authorList>
            <person name="Zhou Z."/>
            <person name="Liu Y."/>
            <person name="Xu W."/>
            <person name="Pan J."/>
            <person name="Luo Z.H."/>
            <person name="Li M."/>
        </authorList>
    </citation>
    <scope>NUCLEOTIDE SEQUENCE [LARGE SCALE GENOMIC DNA]</scope>
    <source>
        <strain evidence="11">SpSt-855</strain>
    </source>
</reference>
<dbReference type="GO" id="GO:0017004">
    <property type="term" value="P:cytochrome complex assembly"/>
    <property type="evidence" value="ECO:0007669"/>
    <property type="project" value="UniProtKB-KW"/>
</dbReference>
<gene>
    <name evidence="11" type="ORF">ENW50_09495</name>
</gene>
<comment type="subcellular location">
    <subcellularLocation>
        <location evidence="2">Membrane</location>
        <topology evidence="2">Multi-pass membrane protein</topology>
    </subcellularLocation>
</comment>
<evidence type="ECO:0000256" key="6">
    <source>
        <dbReference type="ARBA" id="ARBA00022748"/>
    </source>
</evidence>
<protein>
    <recommendedName>
        <fullName evidence="4">Heme exporter protein C</fullName>
    </recommendedName>
</protein>
<dbReference type="PANTHER" id="PTHR30071:SF1">
    <property type="entry name" value="CYTOCHROME B_B6 PROTEIN-RELATED"/>
    <property type="match status" value="1"/>
</dbReference>
<evidence type="ECO:0000256" key="1">
    <source>
        <dbReference type="ARBA" id="ARBA00002442"/>
    </source>
</evidence>
<dbReference type="PANTHER" id="PTHR30071">
    <property type="entry name" value="HEME EXPORTER PROTEIN C"/>
    <property type="match status" value="1"/>
</dbReference>
<dbReference type="AlphaFoldDB" id="A0A7V4XTF0"/>
<keyword evidence="8 9" id="KW-0472">Membrane</keyword>
<dbReference type="InterPro" id="IPR003557">
    <property type="entry name" value="Cyt_c_biogenesis_CcmC"/>
</dbReference>